<protein>
    <submittedName>
        <fullName evidence="2">Uncharacterized protein</fullName>
    </submittedName>
</protein>
<reference evidence="2 3" key="1">
    <citation type="submission" date="2019-03" db="EMBL/GenBank/DDBJ databases">
        <title>First draft genome of Liparis tanakae, snailfish: a comprehensive survey of snailfish specific genes.</title>
        <authorList>
            <person name="Kim W."/>
            <person name="Song I."/>
            <person name="Jeong J.-H."/>
            <person name="Kim D."/>
            <person name="Kim S."/>
            <person name="Ryu S."/>
            <person name="Song J.Y."/>
            <person name="Lee S.K."/>
        </authorList>
    </citation>
    <scope>NUCLEOTIDE SEQUENCE [LARGE SCALE GENOMIC DNA]</scope>
    <source>
        <tissue evidence="2">Muscle</tissue>
    </source>
</reference>
<feature type="compositionally biased region" description="Basic and acidic residues" evidence="1">
    <location>
        <begin position="20"/>
        <end position="43"/>
    </location>
</feature>
<sequence>MEISFSQPLGANCIPSKAGKGREAKEGRDGEKRALYKEREEKTKKRGRKGERSAHSIEAQQAGRRHWKRARHQERHKDAGPLRYTAKLPLTFTQITSQRVLEESKYLPSAPCGSLREQSHSAVPKNRFNLELRATWDLFRRTEVLNAPRLSATLYPKHSRDRLLEVMKSIADVTLVVVPTQEKEAARLQDGAAEAVMGNRREETCSSS</sequence>
<name>A0A4Z2IF81_9TELE</name>
<comment type="caution">
    <text evidence="2">The sequence shown here is derived from an EMBL/GenBank/DDBJ whole genome shotgun (WGS) entry which is preliminary data.</text>
</comment>
<evidence type="ECO:0000313" key="2">
    <source>
        <dbReference type="EMBL" id="TNN76441.1"/>
    </source>
</evidence>
<dbReference type="EMBL" id="SRLO01000093">
    <property type="protein sequence ID" value="TNN76441.1"/>
    <property type="molecule type" value="Genomic_DNA"/>
</dbReference>
<keyword evidence="3" id="KW-1185">Reference proteome</keyword>
<evidence type="ECO:0000313" key="3">
    <source>
        <dbReference type="Proteomes" id="UP000314294"/>
    </source>
</evidence>
<gene>
    <name evidence="2" type="ORF">EYF80_013306</name>
</gene>
<proteinExistence type="predicted"/>
<dbReference type="Proteomes" id="UP000314294">
    <property type="component" value="Unassembled WGS sequence"/>
</dbReference>
<accession>A0A4Z2IF81</accession>
<dbReference type="AlphaFoldDB" id="A0A4Z2IF81"/>
<feature type="compositionally biased region" description="Basic residues" evidence="1">
    <location>
        <begin position="63"/>
        <end position="74"/>
    </location>
</feature>
<evidence type="ECO:0000256" key="1">
    <source>
        <dbReference type="SAM" id="MobiDB-lite"/>
    </source>
</evidence>
<organism evidence="2 3">
    <name type="scientific">Liparis tanakae</name>
    <name type="common">Tanaka's snailfish</name>
    <dbReference type="NCBI Taxonomy" id="230148"/>
    <lineage>
        <taxon>Eukaryota</taxon>
        <taxon>Metazoa</taxon>
        <taxon>Chordata</taxon>
        <taxon>Craniata</taxon>
        <taxon>Vertebrata</taxon>
        <taxon>Euteleostomi</taxon>
        <taxon>Actinopterygii</taxon>
        <taxon>Neopterygii</taxon>
        <taxon>Teleostei</taxon>
        <taxon>Neoteleostei</taxon>
        <taxon>Acanthomorphata</taxon>
        <taxon>Eupercaria</taxon>
        <taxon>Perciformes</taxon>
        <taxon>Cottioidei</taxon>
        <taxon>Cottales</taxon>
        <taxon>Liparidae</taxon>
        <taxon>Liparis</taxon>
    </lineage>
</organism>
<feature type="region of interest" description="Disordered" evidence="1">
    <location>
        <begin position="1"/>
        <end position="77"/>
    </location>
</feature>